<dbReference type="CDD" id="cd00093">
    <property type="entry name" value="HTH_XRE"/>
    <property type="match status" value="1"/>
</dbReference>
<feature type="domain" description="HTH cro/C1-type" evidence="1">
    <location>
        <begin position="68"/>
        <end position="122"/>
    </location>
</feature>
<gene>
    <name evidence="2" type="ORF">SAMN04488125_10334</name>
</gene>
<organism evidence="2 3">
    <name type="scientific">Methylorubrum salsuginis</name>
    <dbReference type="NCBI Taxonomy" id="414703"/>
    <lineage>
        <taxon>Bacteria</taxon>
        <taxon>Pseudomonadati</taxon>
        <taxon>Pseudomonadota</taxon>
        <taxon>Alphaproteobacteria</taxon>
        <taxon>Hyphomicrobiales</taxon>
        <taxon>Methylobacteriaceae</taxon>
        <taxon>Methylorubrum</taxon>
    </lineage>
</organism>
<proteinExistence type="predicted"/>
<evidence type="ECO:0000259" key="1">
    <source>
        <dbReference type="PROSITE" id="PS50943"/>
    </source>
</evidence>
<keyword evidence="3" id="KW-1185">Reference proteome</keyword>
<evidence type="ECO:0000313" key="2">
    <source>
        <dbReference type="EMBL" id="SFK63579.1"/>
    </source>
</evidence>
<reference evidence="3" key="1">
    <citation type="submission" date="2016-10" db="EMBL/GenBank/DDBJ databases">
        <authorList>
            <person name="Varghese N."/>
            <person name="Submissions S."/>
        </authorList>
    </citation>
    <scope>NUCLEOTIDE SEQUENCE [LARGE SCALE GENOMIC DNA]</scope>
    <source>
        <strain evidence="3">CGMCC 1.6474</strain>
    </source>
</reference>
<dbReference type="SMART" id="SM00530">
    <property type="entry name" value="HTH_XRE"/>
    <property type="match status" value="1"/>
</dbReference>
<name>A0A1I4B6P3_9HYPH</name>
<sequence length="129" mass="13804">MTVVRTRTPSGEAIVILPEAEFERLRELAEDALDARAVDASEARLQAGTEELLDEAALDALRAAPSPLAFWRERRGMAASALAQDTAIEPELLAAIERGERAADPATTARLAKILGIDAEDLMPEPAEA</sequence>
<dbReference type="GO" id="GO:0003677">
    <property type="term" value="F:DNA binding"/>
    <property type="evidence" value="ECO:0007669"/>
    <property type="project" value="InterPro"/>
</dbReference>
<dbReference type="OrthoDB" id="407979at2"/>
<dbReference type="PROSITE" id="PS50943">
    <property type="entry name" value="HTH_CROC1"/>
    <property type="match status" value="1"/>
</dbReference>
<dbReference type="Proteomes" id="UP000198804">
    <property type="component" value="Unassembled WGS sequence"/>
</dbReference>
<dbReference type="STRING" id="414703.SAMN04488125_10334"/>
<protein>
    <recommendedName>
        <fullName evidence="1">HTH cro/C1-type domain-containing protein</fullName>
    </recommendedName>
</protein>
<dbReference type="SUPFAM" id="SSF47413">
    <property type="entry name" value="lambda repressor-like DNA-binding domains"/>
    <property type="match status" value="1"/>
</dbReference>
<dbReference type="EMBL" id="FOSV01000003">
    <property type="protein sequence ID" value="SFK63579.1"/>
    <property type="molecule type" value="Genomic_DNA"/>
</dbReference>
<dbReference type="Pfam" id="PF13560">
    <property type="entry name" value="HTH_31"/>
    <property type="match status" value="1"/>
</dbReference>
<dbReference type="InterPro" id="IPR001387">
    <property type="entry name" value="Cro/C1-type_HTH"/>
</dbReference>
<dbReference type="InterPro" id="IPR010982">
    <property type="entry name" value="Lambda_DNA-bd_dom_sf"/>
</dbReference>
<dbReference type="Gene3D" id="1.10.260.40">
    <property type="entry name" value="lambda repressor-like DNA-binding domains"/>
    <property type="match status" value="1"/>
</dbReference>
<dbReference type="RefSeq" id="WP_091942806.1">
    <property type="nucleotide sequence ID" value="NZ_FOSV01000003.1"/>
</dbReference>
<accession>A0A1I4B6P3</accession>
<evidence type="ECO:0000313" key="3">
    <source>
        <dbReference type="Proteomes" id="UP000198804"/>
    </source>
</evidence>
<dbReference type="AlphaFoldDB" id="A0A1I4B6P3"/>